<dbReference type="InterPro" id="IPR032808">
    <property type="entry name" value="DoxX"/>
</dbReference>
<evidence type="ECO:0000256" key="6">
    <source>
        <dbReference type="ARBA" id="ARBA00023136"/>
    </source>
</evidence>
<dbReference type="OrthoDB" id="1122432at2"/>
<reference evidence="8 9" key="2">
    <citation type="submission" date="2019-09" db="EMBL/GenBank/DDBJ databases">
        <authorList>
            <person name="Jin C."/>
        </authorList>
    </citation>
    <scope>NUCLEOTIDE SEQUENCE [LARGE SCALE GENOMIC DNA]</scope>
    <source>
        <strain evidence="8 9">AN110305</strain>
    </source>
</reference>
<keyword evidence="3" id="KW-1003">Cell membrane</keyword>
<dbReference type="PANTHER" id="PTHR33452">
    <property type="entry name" value="OXIDOREDUCTASE CATD-RELATED"/>
    <property type="match status" value="1"/>
</dbReference>
<dbReference type="EMBL" id="VUOB01000033">
    <property type="protein sequence ID" value="KAA2260920.1"/>
    <property type="molecule type" value="Genomic_DNA"/>
</dbReference>
<dbReference type="InterPro" id="IPR051907">
    <property type="entry name" value="DoxX-like_oxidoreductase"/>
</dbReference>
<sequence>MQRVRDLIALIGRVAVGAVFIAHGWQKLNTWGMDGAAAAFGKMGVPAPTLSAWYAMIVELAGGALLIIGLGLPIVGILIALDMLGALVFVHAHNGMIGAGGYELVLALGIAALVLGFHGGAFSIDRVLSRRRLPVLTGS</sequence>
<comment type="subcellular location">
    <subcellularLocation>
        <location evidence="1">Cell membrane</location>
        <topology evidence="1">Multi-pass membrane protein</topology>
    </subcellularLocation>
</comment>
<keyword evidence="5 7" id="KW-1133">Transmembrane helix</keyword>
<feature type="transmembrane region" description="Helical" evidence="7">
    <location>
        <begin position="104"/>
        <end position="124"/>
    </location>
</feature>
<feature type="transmembrane region" description="Helical" evidence="7">
    <location>
        <begin position="7"/>
        <end position="25"/>
    </location>
</feature>
<keyword evidence="9" id="KW-1185">Reference proteome</keyword>
<feature type="transmembrane region" description="Helical" evidence="7">
    <location>
        <begin position="37"/>
        <end position="57"/>
    </location>
</feature>
<dbReference type="Proteomes" id="UP000323454">
    <property type="component" value="Unassembled WGS sequence"/>
</dbReference>
<reference evidence="8 9" key="1">
    <citation type="submission" date="2019-09" db="EMBL/GenBank/DDBJ databases">
        <title>Goodfellowia gen. nov., a new genus of the Pseudonocardineae related to Actinoalloteichus, containing Goodfellowia coeruleoviolacea gen. nov., comb. nov. gen. nov., comb. nov.</title>
        <authorList>
            <person name="Labeda D."/>
        </authorList>
    </citation>
    <scope>NUCLEOTIDE SEQUENCE [LARGE SCALE GENOMIC DNA]</scope>
    <source>
        <strain evidence="8 9">AN110305</strain>
    </source>
</reference>
<comment type="caution">
    <text evidence="8">The sequence shown here is derived from an EMBL/GenBank/DDBJ whole genome shotgun (WGS) entry which is preliminary data.</text>
</comment>
<gene>
    <name evidence="8" type="ORF">F0L68_19110</name>
</gene>
<evidence type="ECO:0000313" key="9">
    <source>
        <dbReference type="Proteomes" id="UP000323454"/>
    </source>
</evidence>
<keyword evidence="4 7" id="KW-0812">Transmembrane</keyword>
<keyword evidence="6 7" id="KW-0472">Membrane</keyword>
<name>A0A5B2XD01_9PSEU</name>
<evidence type="ECO:0000256" key="4">
    <source>
        <dbReference type="ARBA" id="ARBA00022692"/>
    </source>
</evidence>
<comment type="similarity">
    <text evidence="2">Belongs to the DoxX family.</text>
</comment>
<dbReference type="RefSeq" id="WP_149850970.1">
    <property type="nucleotide sequence ID" value="NZ_VUOB01000033.1"/>
</dbReference>
<accession>A0A5B2XD01</accession>
<feature type="transmembrane region" description="Helical" evidence="7">
    <location>
        <begin position="64"/>
        <end position="92"/>
    </location>
</feature>
<evidence type="ECO:0000256" key="3">
    <source>
        <dbReference type="ARBA" id="ARBA00022475"/>
    </source>
</evidence>
<organism evidence="8 9">
    <name type="scientific">Solihabitans fulvus</name>
    <dbReference type="NCBI Taxonomy" id="1892852"/>
    <lineage>
        <taxon>Bacteria</taxon>
        <taxon>Bacillati</taxon>
        <taxon>Actinomycetota</taxon>
        <taxon>Actinomycetes</taxon>
        <taxon>Pseudonocardiales</taxon>
        <taxon>Pseudonocardiaceae</taxon>
        <taxon>Solihabitans</taxon>
    </lineage>
</organism>
<evidence type="ECO:0000256" key="2">
    <source>
        <dbReference type="ARBA" id="ARBA00006679"/>
    </source>
</evidence>
<dbReference type="Pfam" id="PF07681">
    <property type="entry name" value="DoxX"/>
    <property type="match status" value="1"/>
</dbReference>
<dbReference type="GO" id="GO:0005886">
    <property type="term" value="C:plasma membrane"/>
    <property type="evidence" value="ECO:0007669"/>
    <property type="project" value="UniProtKB-SubCell"/>
</dbReference>
<protein>
    <submittedName>
        <fullName evidence="8">DoxX family protein</fullName>
    </submittedName>
</protein>
<evidence type="ECO:0000256" key="1">
    <source>
        <dbReference type="ARBA" id="ARBA00004651"/>
    </source>
</evidence>
<evidence type="ECO:0000256" key="5">
    <source>
        <dbReference type="ARBA" id="ARBA00022989"/>
    </source>
</evidence>
<proteinExistence type="inferred from homology"/>
<dbReference type="AlphaFoldDB" id="A0A5B2XD01"/>
<evidence type="ECO:0000313" key="8">
    <source>
        <dbReference type="EMBL" id="KAA2260920.1"/>
    </source>
</evidence>
<dbReference type="PANTHER" id="PTHR33452:SF1">
    <property type="entry name" value="INNER MEMBRANE PROTEIN YPHA-RELATED"/>
    <property type="match status" value="1"/>
</dbReference>
<evidence type="ECO:0000256" key="7">
    <source>
        <dbReference type="SAM" id="Phobius"/>
    </source>
</evidence>